<feature type="transmembrane region" description="Helical" evidence="2">
    <location>
        <begin position="105"/>
        <end position="127"/>
    </location>
</feature>
<evidence type="ECO:0000256" key="1">
    <source>
        <dbReference type="SAM" id="Coils"/>
    </source>
</evidence>
<organism evidence="3 4">
    <name type="scientific">Staphylococcus intermedius NCTC 11048</name>
    <dbReference type="NCBI Taxonomy" id="1141106"/>
    <lineage>
        <taxon>Bacteria</taxon>
        <taxon>Bacillati</taxon>
        <taxon>Bacillota</taxon>
        <taxon>Bacilli</taxon>
        <taxon>Bacillales</taxon>
        <taxon>Staphylococcaceae</taxon>
        <taxon>Staphylococcus</taxon>
        <taxon>Staphylococcus intermedius group</taxon>
    </lineage>
</organism>
<evidence type="ECO:0000313" key="3">
    <source>
        <dbReference type="EMBL" id="SUM46841.1"/>
    </source>
</evidence>
<keyword evidence="2" id="KW-0472">Membrane</keyword>
<evidence type="ECO:0000256" key="2">
    <source>
        <dbReference type="SAM" id="Phobius"/>
    </source>
</evidence>
<dbReference type="Proteomes" id="UP000255549">
    <property type="component" value="Unassembled WGS sequence"/>
</dbReference>
<dbReference type="EMBL" id="UHDP01000003">
    <property type="protein sequence ID" value="SUM46841.1"/>
    <property type="molecule type" value="Genomic_DNA"/>
</dbReference>
<keyword evidence="2" id="KW-0812">Transmembrane</keyword>
<keyword evidence="1" id="KW-0175">Coiled coil</keyword>
<gene>
    <name evidence="3" type="ORF">NCTC11048_01908</name>
</gene>
<evidence type="ECO:0008006" key="5">
    <source>
        <dbReference type="Google" id="ProtNLM"/>
    </source>
</evidence>
<evidence type="ECO:0000313" key="4">
    <source>
        <dbReference type="Proteomes" id="UP000255549"/>
    </source>
</evidence>
<feature type="coiled-coil region" evidence="1">
    <location>
        <begin position="37"/>
        <end position="85"/>
    </location>
</feature>
<dbReference type="OrthoDB" id="2405490at2"/>
<reference evidence="3 4" key="1">
    <citation type="submission" date="2018-06" db="EMBL/GenBank/DDBJ databases">
        <authorList>
            <consortium name="Pathogen Informatics"/>
            <person name="Doyle S."/>
        </authorList>
    </citation>
    <scope>NUCLEOTIDE SEQUENCE [LARGE SCALE GENOMIC DNA]</scope>
    <source>
        <strain evidence="4">NCTC 11048</strain>
    </source>
</reference>
<dbReference type="RefSeq" id="WP_019167763.1">
    <property type="nucleotide sequence ID" value="NZ_CAIB01000071.1"/>
</dbReference>
<proteinExistence type="predicted"/>
<dbReference type="AlphaFoldDB" id="A0A380GA41"/>
<sequence length="289" mass="33826">MTLLLVFLISILFITVLLALLRLRFYQHQLDVEAYTKMQLLNKISILKQERAQSKEKRANTTTYHLNLRNTRQLLNQLLEEFKRDEKIKDFHIITTSQIAPKNPLYPFISAFDFIVITNIGMILMNIKSLKSKTFYHFDSQIPTTEEHDLNRMVGHYIAYQYHNQFQSDLKTSYTFNEIVSENNVTYEFHEYDPYQIAEKATQNIQEAVESFLEVPVSTIGVIYCVDQHGERIDGDAHPYSRIYTSENDQDIQHAIQELVDTSHTQLEGNTMQQLVSAFESHNEPSNHQ</sequence>
<keyword evidence="4" id="KW-1185">Reference proteome</keyword>
<name>A0A380GA41_STAIN</name>
<keyword evidence="2" id="KW-1133">Transmembrane helix</keyword>
<accession>A0A380GA41</accession>
<protein>
    <recommendedName>
        <fullName evidence="5">NERD domain-containing protein</fullName>
    </recommendedName>
</protein>